<name>A0A4R0JHW3_9ACTN</name>
<keyword evidence="4" id="KW-0862">Zinc</keyword>
<evidence type="ECO:0000256" key="3">
    <source>
        <dbReference type="PIRSR" id="PIRSR605511-1"/>
    </source>
</evidence>
<dbReference type="GO" id="GO:0046872">
    <property type="term" value="F:metal ion binding"/>
    <property type="evidence" value="ECO:0007669"/>
    <property type="project" value="UniProtKB-KW"/>
</dbReference>
<evidence type="ECO:0000313" key="6">
    <source>
        <dbReference type="EMBL" id="TCC45817.1"/>
    </source>
</evidence>
<dbReference type="AlphaFoldDB" id="A0A4R0JHW3"/>
<dbReference type="InterPro" id="IPR005511">
    <property type="entry name" value="SMP-30"/>
</dbReference>
<comment type="similarity">
    <text evidence="1">Belongs to the SMP-30/CGR1 family.</text>
</comment>
<dbReference type="PRINTS" id="PR01790">
    <property type="entry name" value="SMP30FAMILY"/>
</dbReference>
<dbReference type="Pfam" id="PF08450">
    <property type="entry name" value="SGL"/>
    <property type="match status" value="1"/>
</dbReference>
<feature type="binding site" evidence="4">
    <location>
        <position position="187"/>
    </location>
    <ligand>
        <name>a divalent metal cation</name>
        <dbReference type="ChEBI" id="CHEBI:60240"/>
    </ligand>
</feature>
<dbReference type="Gene3D" id="2.120.10.30">
    <property type="entry name" value="TolB, C-terminal domain"/>
    <property type="match status" value="1"/>
</dbReference>
<dbReference type="PANTHER" id="PTHR47572">
    <property type="entry name" value="LIPOPROTEIN-RELATED"/>
    <property type="match status" value="1"/>
</dbReference>
<reference evidence="6 7" key="1">
    <citation type="submission" date="2019-02" db="EMBL/GenBank/DDBJ databases">
        <title>Kribbella capetownensis sp. nov. and Kribbella speibonae sp. nov., isolated from soil.</title>
        <authorList>
            <person name="Curtis S.M."/>
            <person name="Norton I."/>
            <person name="Everest G.J."/>
            <person name="Meyers P.R."/>
        </authorList>
    </citation>
    <scope>NUCLEOTIDE SEQUENCE [LARGE SCALE GENOMIC DNA]</scope>
    <source>
        <strain evidence="6 7">YM53</strain>
    </source>
</reference>
<dbReference type="InterPro" id="IPR013658">
    <property type="entry name" value="SGL"/>
</dbReference>
<sequence>MTITLSAAPTRIRAELEVLDERFGKIAGDEYVECLYDGGRWLEGPAYSPAWRCLIFSDIPNDRLLRWDEVSGDVSVFRQPSGYVNGNTIDREGRLVSCSQGERQVVRTEYDGTRTVLASHLDGRRLNSPNDVVVRRDGSIWFTDPPYGITSNYEGHKAGQEIDGCHVYRIAPDGALTVVADDFIRPNGLAFSLDESQLYVVDTPGKHIRRFDVDGDQLIGGEVFAPCEAGMFDGIRLDDAGRVWAATHEGVHCFDPDGTLIGKLLLPDVVSNLTFGGPKGNRLFITATNAVWSWLLTASGAPQPWAAPRE</sequence>
<keyword evidence="2" id="KW-0378">Hydrolase</keyword>
<feature type="binding site" evidence="4">
    <location>
        <position position="43"/>
    </location>
    <ligand>
        <name>a divalent metal cation</name>
        <dbReference type="ChEBI" id="CHEBI:60240"/>
    </ligand>
</feature>
<dbReference type="InterPro" id="IPR011042">
    <property type="entry name" value="6-blade_b-propeller_TolB-like"/>
</dbReference>
<evidence type="ECO:0000313" key="7">
    <source>
        <dbReference type="Proteomes" id="UP000293342"/>
    </source>
</evidence>
<keyword evidence="4" id="KW-0479">Metal-binding</keyword>
<dbReference type="OrthoDB" id="241638at2"/>
<comment type="caution">
    <text evidence="6">The sequence shown here is derived from an EMBL/GenBank/DDBJ whole genome shotgun (WGS) entry which is preliminary data.</text>
</comment>
<dbReference type="SUPFAM" id="SSF63829">
    <property type="entry name" value="Calcium-dependent phosphotriesterase"/>
    <property type="match status" value="1"/>
</dbReference>
<evidence type="ECO:0000256" key="2">
    <source>
        <dbReference type="ARBA" id="ARBA00022801"/>
    </source>
</evidence>
<dbReference type="InterPro" id="IPR051262">
    <property type="entry name" value="SMP-30/CGR1_Lactonase"/>
</dbReference>
<evidence type="ECO:0000259" key="5">
    <source>
        <dbReference type="Pfam" id="PF08450"/>
    </source>
</evidence>
<organism evidence="6 7">
    <name type="scientific">Kribbella capetownensis</name>
    <dbReference type="NCBI Taxonomy" id="1572659"/>
    <lineage>
        <taxon>Bacteria</taxon>
        <taxon>Bacillati</taxon>
        <taxon>Actinomycetota</taxon>
        <taxon>Actinomycetes</taxon>
        <taxon>Propionibacteriales</taxon>
        <taxon>Kribbellaceae</taxon>
        <taxon>Kribbella</taxon>
    </lineage>
</organism>
<protein>
    <submittedName>
        <fullName evidence="6">SMP-30/gluconolactonase/LRE family protein</fullName>
    </submittedName>
</protein>
<evidence type="ECO:0000256" key="1">
    <source>
        <dbReference type="ARBA" id="ARBA00008853"/>
    </source>
</evidence>
<feature type="domain" description="SMP-30/Gluconolactonase/LRE-like region" evidence="5">
    <location>
        <begin position="43"/>
        <end position="288"/>
    </location>
</feature>
<comment type="cofactor">
    <cofactor evidence="4">
        <name>Zn(2+)</name>
        <dbReference type="ChEBI" id="CHEBI:29105"/>
    </cofactor>
    <text evidence="4">Binds 1 divalent metal cation per subunit.</text>
</comment>
<feature type="active site" description="Proton donor/acceptor" evidence="3">
    <location>
        <position position="233"/>
    </location>
</feature>
<gene>
    <name evidence="6" type="ORF">E0H75_29310</name>
</gene>
<dbReference type="EMBL" id="SJKD01000007">
    <property type="protein sequence ID" value="TCC45817.1"/>
    <property type="molecule type" value="Genomic_DNA"/>
</dbReference>
<feature type="binding site" evidence="4">
    <location>
        <position position="233"/>
    </location>
    <ligand>
        <name>a divalent metal cation</name>
        <dbReference type="ChEBI" id="CHEBI:60240"/>
    </ligand>
</feature>
<proteinExistence type="inferred from homology"/>
<feature type="binding site" evidence="4">
    <location>
        <position position="130"/>
    </location>
    <ligand>
        <name>substrate</name>
    </ligand>
</feature>
<keyword evidence="7" id="KW-1185">Reference proteome</keyword>
<dbReference type="GO" id="GO:0016787">
    <property type="term" value="F:hydrolase activity"/>
    <property type="evidence" value="ECO:0007669"/>
    <property type="project" value="UniProtKB-KW"/>
</dbReference>
<dbReference type="PANTHER" id="PTHR47572:SF4">
    <property type="entry name" value="LACTONASE DRP35"/>
    <property type="match status" value="1"/>
</dbReference>
<evidence type="ECO:0000256" key="4">
    <source>
        <dbReference type="PIRSR" id="PIRSR605511-2"/>
    </source>
</evidence>
<dbReference type="RefSeq" id="WP_131516915.1">
    <property type="nucleotide sequence ID" value="NZ_SJKD01000007.1"/>
</dbReference>
<feature type="binding site" evidence="4">
    <location>
        <position position="154"/>
    </location>
    <ligand>
        <name>a divalent metal cation</name>
        <dbReference type="ChEBI" id="CHEBI:60240"/>
    </ligand>
</feature>
<accession>A0A4R0JHW3</accession>
<dbReference type="Proteomes" id="UP000293342">
    <property type="component" value="Unassembled WGS sequence"/>
</dbReference>